<organism evidence="7 8">
    <name type="scientific">Dokdonella immobilis</name>
    <dbReference type="NCBI Taxonomy" id="578942"/>
    <lineage>
        <taxon>Bacteria</taxon>
        <taxon>Pseudomonadati</taxon>
        <taxon>Pseudomonadota</taxon>
        <taxon>Gammaproteobacteria</taxon>
        <taxon>Lysobacterales</taxon>
        <taxon>Rhodanobacteraceae</taxon>
        <taxon>Dokdonella</taxon>
    </lineage>
</organism>
<dbReference type="PANTHER" id="PTHR42884">
    <property type="entry name" value="PROPROTEIN CONVERTASE SUBTILISIN/KEXIN-RELATED"/>
    <property type="match status" value="1"/>
</dbReference>
<evidence type="ECO:0000259" key="6">
    <source>
        <dbReference type="PROSITE" id="PS51829"/>
    </source>
</evidence>
<dbReference type="Proteomes" id="UP000198575">
    <property type="component" value="Unassembled WGS sequence"/>
</dbReference>
<dbReference type="RefSeq" id="WP_139224835.1">
    <property type="nucleotide sequence ID" value="NZ_FOVF01000003.1"/>
</dbReference>
<evidence type="ECO:0000313" key="7">
    <source>
        <dbReference type="EMBL" id="SFN04666.1"/>
    </source>
</evidence>
<feature type="domain" description="P/Homo B" evidence="6">
    <location>
        <begin position="91"/>
        <end position="247"/>
    </location>
</feature>
<protein>
    <submittedName>
        <fullName evidence="7">Regulatory P domain of the subtilisin-like proprotein convertase</fullName>
    </submittedName>
</protein>
<evidence type="ECO:0000256" key="1">
    <source>
        <dbReference type="ARBA" id="ARBA00022670"/>
    </source>
</evidence>
<dbReference type="PROSITE" id="PS51829">
    <property type="entry name" value="P_HOMO_B"/>
    <property type="match status" value="2"/>
</dbReference>
<keyword evidence="1" id="KW-0645">Protease</keyword>
<feature type="domain" description="P/Homo B" evidence="6">
    <location>
        <begin position="250"/>
        <end position="398"/>
    </location>
</feature>
<reference evidence="7 8" key="1">
    <citation type="submission" date="2016-10" db="EMBL/GenBank/DDBJ databases">
        <authorList>
            <person name="de Groot N.N."/>
        </authorList>
    </citation>
    <scope>NUCLEOTIDE SEQUENCE [LARGE SCALE GENOMIC DNA]</scope>
    <source>
        <strain evidence="7 8">CGMCC 1.7659</strain>
    </source>
</reference>
<feature type="transmembrane region" description="Helical" evidence="4">
    <location>
        <begin position="414"/>
        <end position="432"/>
    </location>
</feature>
<evidence type="ECO:0000256" key="3">
    <source>
        <dbReference type="ARBA" id="ARBA00022825"/>
    </source>
</evidence>
<dbReference type="STRING" id="578942.SAMN05216289_10346"/>
<keyword evidence="3" id="KW-0720">Serine protease</keyword>
<name>A0A1I4VUJ1_9GAMM</name>
<dbReference type="AlphaFoldDB" id="A0A1I4VUJ1"/>
<dbReference type="OrthoDB" id="5289240at2"/>
<dbReference type="InterPro" id="IPR008979">
    <property type="entry name" value="Galactose-bd-like_sf"/>
</dbReference>
<keyword evidence="5" id="KW-0732">Signal</keyword>
<dbReference type="EMBL" id="FOVF01000003">
    <property type="protein sequence ID" value="SFN04666.1"/>
    <property type="molecule type" value="Genomic_DNA"/>
</dbReference>
<dbReference type="GO" id="GO:0016485">
    <property type="term" value="P:protein processing"/>
    <property type="evidence" value="ECO:0007669"/>
    <property type="project" value="TreeGrafter"/>
</dbReference>
<dbReference type="PANTHER" id="PTHR42884:SF14">
    <property type="entry name" value="NEUROENDOCRINE CONVERTASE 1"/>
    <property type="match status" value="1"/>
</dbReference>
<dbReference type="InterPro" id="IPR002884">
    <property type="entry name" value="P_dom"/>
</dbReference>
<evidence type="ECO:0000256" key="2">
    <source>
        <dbReference type="ARBA" id="ARBA00022801"/>
    </source>
</evidence>
<keyword evidence="4" id="KW-1133">Transmembrane helix</keyword>
<dbReference type="GO" id="GO:0004252">
    <property type="term" value="F:serine-type endopeptidase activity"/>
    <property type="evidence" value="ECO:0007669"/>
    <property type="project" value="InterPro"/>
</dbReference>
<proteinExistence type="predicted"/>
<keyword evidence="2" id="KW-0378">Hydrolase</keyword>
<evidence type="ECO:0000256" key="5">
    <source>
        <dbReference type="SAM" id="SignalP"/>
    </source>
</evidence>
<evidence type="ECO:0000313" key="8">
    <source>
        <dbReference type="Proteomes" id="UP000198575"/>
    </source>
</evidence>
<sequence>MNRSRFLSRFPCVPLIAALVALPGLAAAGPKEDALASMQALAEQIREAKASGQDPAAAIAELDAISASLGGDRPSDPVFVNGPVVRGAVMTPPNCTVTTTTGNSTDTPIAIVDNATAVSNLSIAGAPTFTHYVEATLTINHTFAADLDVTLTSPAGTVITLTTDSGAGNDDVFAPVTFTDLAGVPVTDAIYTNLVSIGAVIPESAMAAVRGEDPNGTWVLSVGDDAAGDVGTLQSWSLTVISGDVAPTDTVSSFSSTNVPVAIVDNTVANSTLSVSGADAFTCAIQLNTSITHTFAADLDVFLMSPAATSTTISTDNGAGNDDVFNGTQWYDKAGSPATDFTYTNLVTATPLVPEGAMGAFAGGDPNGSWTLMVGDDAAGDIGSLSAWSLDVTTCSCAVTGPPPVAVTVPSGSLWSSVLLIGLALGVGLVVLRRRLHRS</sequence>
<gene>
    <name evidence="7" type="ORF">SAMN05216289_10346</name>
</gene>
<dbReference type="GO" id="GO:0016020">
    <property type="term" value="C:membrane"/>
    <property type="evidence" value="ECO:0007669"/>
    <property type="project" value="TreeGrafter"/>
</dbReference>
<dbReference type="SUPFAM" id="SSF49785">
    <property type="entry name" value="Galactose-binding domain-like"/>
    <property type="match status" value="2"/>
</dbReference>
<keyword evidence="4" id="KW-0472">Membrane</keyword>
<accession>A0A1I4VUJ1</accession>
<dbReference type="Pfam" id="PF01483">
    <property type="entry name" value="P_proprotein"/>
    <property type="match status" value="2"/>
</dbReference>
<keyword evidence="8" id="KW-1185">Reference proteome</keyword>
<feature type="chain" id="PRO_5011555748" evidence="5">
    <location>
        <begin position="27"/>
        <end position="439"/>
    </location>
</feature>
<keyword evidence="4" id="KW-0812">Transmembrane</keyword>
<evidence type="ECO:0000256" key="4">
    <source>
        <dbReference type="SAM" id="Phobius"/>
    </source>
</evidence>
<feature type="signal peptide" evidence="5">
    <location>
        <begin position="1"/>
        <end position="26"/>
    </location>
</feature>
<dbReference type="Gene3D" id="2.60.120.260">
    <property type="entry name" value="Galactose-binding domain-like"/>
    <property type="match status" value="2"/>
</dbReference>